<dbReference type="PANTHER" id="PTHR37984:SF5">
    <property type="entry name" value="PROTEIN NYNRIN-LIKE"/>
    <property type="match status" value="1"/>
</dbReference>
<dbReference type="InterPro" id="IPR050951">
    <property type="entry name" value="Retrovirus_Pol_polyprotein"/>
</dbReference>
<dbReference type="GO" id="GO:0003676">
    <property type="term" value="F:nucleic acid binding"/>
    <property type="evidence" value="ECO:0007669"/>
    <property type="project" value="InterPro"/>
</dbReference>
<keyword evidence="3" id="KW-1185">Reference proteome</keyword>
<name>A0A5E4NDR8_9HEMI</name>
<evidence type="ECO:0000313" key="3">
    <source>
        <dbReference type="Proteomes" id="UP000325440"/>
    </source>
</evidence>
<dbReference type="InterPro" id="IPR012337">
    <property type="entry name" value="RNaseH-like_sf"/>
</dbReference>
<accession>A0A5E4NDR8</accession>
<proteinExistence type="predicted"/>
<dbReference type="Pfam" id="PF00665">
    <property type="entry name" value="rve"/>
    <property type="match status" value="1"/>
</dbReference>
<dbReference type="PANTHER" id="PTHR37984">
    <property type="entry name" value="PROTEIN CBG26694"/>
    <property type="match status" value="1"/>
</dbReference>
<dbReference type="OrthoDB" id="6611713at2759"/>
<dbReference type="Gene3D" id="3.30.420.10">
    <property type="entry name" value="Ribonuclease H-like superfamily/Ribonuclease H"/>
    <property type="match status" value="1"/>
</dbReference>
<reference evidence="2 3" key="1">
    <citation type="submission" date="2019-08" db="EMBL/GenBank/DDBJ databases">
        <authorList>
            <person name="Alioto T."/>
            <person name="Alioto T."/>
            <person name="Gomez Garrido J."/>
        </authorList>
    </citation>
    <scope>NUCLEOTIDE SEQUENCE [LARGE SCALE GENOMIC DNA]</scope>
</reference>
<sequence>MKVLNANLVQKETNNDPLLSKVKYYISNRWPEKVNKELEVFRHKQELLSLEQNTILWRHRIVRPMPGKTRIHTWEWPQNPWQRLHADFLGPFKEQLFLIIEDAYSKWLEVFKVPATGAQYSIDIFRNLFARYGLPEYLVTANSPPFTSVHFQQFLRDNGIGHRTSSAYYPQSN</sequence>
<dbReference type="SUPFAM" id="SSF53098">
    <property type="entry name" value="Ribonuclease H-like"/>
    <property type="match status" value="1"/>
</dbReference>
<evidence type="ECO:0000313" key="2">
    <source>
        <dbReference type="EMBL" id="VVC42852.1"/>
    </source>
</evidence>
<dbReference type="EMBL" id="CABPRJ010002020">
    <property type="protein sequence ID" value="VVC42852.1"/>
    <property type="molecule type" value="Genomic_DNA"/>
</dbReference>
<dbReference type="Proteomes" id="UP000325440">
    <property type="component" value="Unassembled WGS sequence"/>
</dbReference>
<gene>
    <name evidence="2" type="ORF">CINCED_3A022351</name>
</gene>
<dbReference type="InterPro" id="IPR001584">
    <property type="entry name" value="Integrase_cat-core"/>
</dbReference>
<dbReference type="GO" id="GO:0015074">
    <property type="term" value="P:DNA integration"/>
    <property type="evidence" value="ECO:0007669"/>
    <property type="project" value="InterPro"/>
</dbReference>
<dbReference type="InterPro" id="IPR036397">
    <property type="entry name" value="RNaseH_sf"/>
</dbReference>
<protein>
    <submittedName>
        <fullName evidence="2">Ribonuclease H-like domain,Integrase, catalytic core</fullName>
    </submittedName>
</protein>
<dbReference type="AlphaFoldDB" id="A0A5E4NDR8"/>
<dbReference type="PROSITE" id="PS50994">
    <property type="entry name" value="INTEGRASE"/>
    <property type="match status" value="1"/>
</dbReference>
<organism evidence="2 3">
    <name type="scientific">Cinara cedri</name>
    <dbReference type="NCBI Taxonomy" id="506608"/>
    <lineage>
        <taxon>Eukaryota</taxon>
        <taxon>Metazoa</taxon>
        <taxon>Ecdysozoa</taxon>
        <taxon>Arthropoda</taxon>
        <taxon>Hexapoda</taxon>
        <taxon>Insecta</taxon>
        <taxon>Pterygota</taxon>
        <taxon>Neoptera</taxon>
        <taxon>Paraneoptera</taxon>
        <taxon>Hemiptera</taxon>
        <taxon>Sternorrhyncha</taxon>
        <taxon>Aphidomorpha</taxon>
        <taxon>Aphidoidea</taxon>
        <taxon>Aphididae</taxon>
        <taxon>Lachninae</taxon>
        <taxon>Cinara</taxon>
    </lineage>
</organism>
<evidence type="ECO:0000259" key="1">
    <source>
        <dbReference type="PROSITE" id="PS50994"/>
    </source>
</evidence>
<feature type="domain" description="Integrase catalytic" evidence="1">
    <location>
        <begin position="76"/>
        <end position="173"/>
    </location>
</feature>